<organism evidence="11 12">
    <name type="scientific">Poriferisphaera corsica</name>
    <dbReference type="NCBI Taxonomy" id="2528020"/>
    <lineage>
        <taxon>Bacteria</taxon>
        <taxon>Pseudomonadati</taxon>
        <taxon>Planctomycetota</taxon>
        <taxon>Phycisphaerae</taxon>
        <taxon>Phycisphaerales</taxon>
        <taxon>Phycisphaeraceae</taxon>
        <taxon>Poriferisphaera</taxon>
    </lineage>
</organism>
<evidence type="ECO:0000256" key="10">
    <source>
        <dbReference type="RuleBase" id="RU003662"/>
    </source>
</evidence>
<reference evidence="11 12" key="1">
    <citation type="submission" date="2019-02" db="EMBL/GenBank/DDBJ databases">
        <title>Deep-cultivation of Planctomycetes and their phenomic and genomic characterization uncovers novel biology.</title>
        <authorList>
            <person name="Wiegand S."/>
            <person name="Jogler M."/>
            <person name="Boedeker C."/>
            <person name="Pinto D."/>
            <person name="Vollmers J."/>
            <person name="Rivas-Marin E."/>
            <person name="Kohn T."/>
            <person name="Peeters S.H."/>
            <person name="Heuer A."/>
            <person name="Rast P."/>
            <person name="Oberbeckmann S."/>
            <person name="Bunk B."/>
            <person name="Jeske O."/>
            <person name="Meyerdierks A."/>
            <person name="Storesund J.E."/>
            <person name="Kallscheuer N."/>
            <person name="Luecker S."/>
            <person name="Lage O.M."/>
            <person name="Pohl T."/>
            <person name="Merkel B.J."/>
            <person name="Hornburger P."/>
            <person name="Mueller R.-W."/>
            <person name="Bruemmer F."/>
            <person name="Labrenz M."/>
            <person name="Spormann A.M."/>
            <person name="Op den Camp H."/>
            <person name="Overmann J."/>
            <person name="Amann R."/>
            <person name="Jetten M.S.M."/>
            <person name="Mascher T."/>
            <person name="Medema M.H."/>
            <person name="Devos D.P."/>
            <person name="Kaster A.-K."/>
            <person name="Ovreas L."/>
            <person name="Rohde M."/>
            <person name="Galperin M.Y."/>
            <person name="Jogler C."/>
        </authorList>
    </citation>
    <scope>NUCLEOTIDE SEQUENCE [LARGE SCALE GENOMIC DNA]</scope>
    <source>
        <strain evidence="11 12">KS4</strain>
    </source>
</reference>
<dbReference type="InterPro" id="IPR013785">
    <property type="entry name" value="Aldolase_TIM"/>
</dbReference>
<dbReference type="KEGG" id="pcor:KS4_22010"/>
<keyword evidence="4 9" id="KW-0028">Amino-acid biosynthesis</keyword>
<evidence type="ECO:0000256" key="3">
    <source>
        <dbReference type="ARBA" id="ARBA00011270"/>
    </source>
</evidence>
<feature type="active site" description="Proton acceptor" evidence="9">
    <location>
        <position position="66"/>
    </location>
</feature>
<evidence type="ECO:0000313" key="11">
    <source>
        <dbReference type="EMBL" id="QDU34139.1"/>
    </source>
</evidence>
<dbReference type="SUPFAM" id="SSF51366">
    <property type="entry name" value="Ribulose-phoshate binding barrel"/>
    <property type="match status" value="1"/>
</dbReference>
<keyword evidence="12" id="KW-1185">Reference proteome</keyword>
<dbReference type="Proteomes" id="UP000317369">
    <property type="component" value="Chromosome"/>
</dbReference>
<name>A0A517YV72_9BACT</name>
<dbReference type="PANTHER" id="PTHR43406">
    <property type="entry name" value="TRYPTOPHAN SYNTHASE, ALPHA CHAIN"/>
    <property type="match status" value="1"/>
</dbReference>
<dbReference type="NCBIfam" id="TIGR00262">
    <property type="entry name" value="trpA"/>
    <property type="match status" value="1"/>
</dbReference>
<comment type="pathway">
    <text evidence="2 9">Amino-acid biosynthesis; L-tryptophan biosynthesis; L-tryptophan from chorismate: step 5/5.</text>
</comment>
<dbReference type="GO" id="GO:0004834">
    <property type="term" value="F:tryptophan synthase activity"/>
    <property type="evidence" value="ECO:0007669"/>
    <property type="project" value="UniProtKB-UniRule"/>
</dbReference>
<dbReference type="HAMAP" id="MF_00131">
    <property type="entry name" value="Trp_synth_alpha"/>
    <property type="match status" value="1"/>
</dbReference>
<dbReference type="CDD" id="cd04724">
    <property type="entry name" value="Tryptophan_synthase_alpha"/>
    <property type="match status" value="1"/>
</dbReference>
<evidence type="ECO:0000313" key="12">
    <source>
        <dbReference type="Proteomes" id="UP000317369"/>
    </source>
</evidence>
<comment type="similarity">
    <text evidence="9 10">Belongs to the TrpA family.</text>
</comment>
<dbReference type="Gene3D" id="3.20.20.70">
    <property type="entry name" value="Aldolase class I"/>
    <property type="match status" value="1"/>
</dbReference>
<dbReference type="OrthoDB" id="9804578at2"/>
<sequence length="273" mass="29334">MNRIESIFRKLAESRTTDPASGRALMPYVTVGDPDLPTTGKILSALQRGGASICELGFPFSDPIADGPVIESSMHYALSRNLQIEQIFEMVEERRSQLDIGLVAMVSYSIVHRWGDQAFIDRAARAGIDGFIIPDAPIEESITLAKRVQDAGLIISMLISPNTPIERAQEIAKLSSGFVYLMSRAGITGESTDLPPELPERISALRKVTDLPIAVGFGISSAKQVRTVVDVADAAIVGSALVRRVSENRANGSDAVVQAAEDFTAQLATGLRP</sequence>
<dbReference type="EC" id="4.2.1.20" evidence="9"/>
<dbReference type="InterPro" id="IPR002028">
    <property type="entry name" value="Trp_synthase_suA"/>
</dbReference>
<dbReference type="GO" id="GO:0005829">
    <property type="term" value="C:cytosol"/>
    <property type="evidence" value="ECO:0007669"/>
    <property type="project" value="TreeGrafter"/>
</dbReference>
<evidence type="ECO:0000256" key="2">
    <source>
        <dbReference type="ARBA" id="ARBA00004733"/>
    </source>
</evidence>
<evidence type="ECO:0000256" key="7">
    <source>
        <dbReference type="ARBA" id="ARBA00023239"/>
    </source>
</evidence>
<dbReference type="EMBL" id="CP036425">
    <property type="protein sequence ID" value="QDU34139.1"/>
    <property type="molecule type" value="Genomic_DNA"/>
</dbReference>
<comment type="catalytic activity">
    <reaction evidence="8 9">
        <text>(1S,2R)-1-C-(indol-3-yl)glycerol 3-phosphate + L-serine = D-glyceraldehyde 3-phosphate + L-tryptophan + H2O</text>
        <dbReference type="Rhea" id="RHEA:10532"/>
        <dbReference type="ChEBI" id="CHEBI:15377"/>
        <dbReference type="ChEBI" id="CHEBI:33384"/>
        <dbReference type="ChEBI" id="CHEBI:57912"/>
        <dbReference type="ChEBI" id="CHEBI:58866"/>
        <dbReference type="ChEBI" id="CHEBI:59776"/>
        <dbReference type="EC" id="4.2.1.20"/>
    </reaction>
</comment>
<keyword evidence="5 9" id="KW-0822">Tryptophan biosynthesis</keyword>
<feature type="active site" description="Proton acceptor" evidence="9">
    <location>
        <position position="55"/>
    </location>
</feature>
<evidence type="ECO:0000256" key="6">
    <source>
        <dbReference type="ARBA" id="ARBA00023141"/>
    </source>
</evidence>
<evidence type="ECO:0000256" key="1">
    <source>
        <dbReference type="ARBA" id="ARBA00003365"/>
    </source>
</evidence>
<gene>
    <name evidence="9 11" type="primary">trpA</name>
    <name evidence="11" type="ORF">KS4_22010</name>
</gene>
<comment type="subunit">
    <text evidence="3 9">Tetramer of two alpha and two beta chains.</text>
</comment>
<keyword evidence="7 9" id="KW-0456">Lyase</keyword>
<dbReference type="PANTHER" id="PTHR43406:SF1">
    <property type="entry name" value="TRYPTOPHAN SYNTHASE ALPHA CHAIN, CHLOROPLASTIC"/>
    <property type="match status" value="1"/>
</dbReference>
<evidence type="ECO:0000256" key="4">
    <source>
        <dbReference type="ARBA" id="ARBA00022605"/>
    </source>
</evidence>
<dbReference type="AlphaFoldDB" id="A0A517YV72"/>
<keyword evidence="6 9" id="KW-0057">Aromatic amino acid biosynthesis</keyword>
<evidence type="ECO:0000256" key="9">
    <source>
        <dbReference type="HAMAP-Rule" id="MF_00131"/>
    </source>
</evidence>
<dbReference type="FunFam" id="3.20.20.70:FF:000037">
    <property type="entry name" value="Tryptophan synthase alpha chain"/>
    <property type="match status" value="1"/>
</dbReference>
<dbReference type="RefSeq" id="WP_145077742.1">
    <property type="nucleotide sequence ID" value="NZ_CP036425.1"/>
</dbReference>
<evidence type="ECO:0000256" key="5">
    <source>
        <dbReference type="ARBA" id="ARBA00022822"/>
    </source>
</evidence>
<comment type="function">
    <text evidence="1 9">The alpha subunit is responsible for the aldol cleavage of indoleglycerol phosphate to indole and glyceraldehyde 3-phosphate.</text>
</comment>
<proteinExistence type="inferred from homology"/>
<dbReference type="InterPro" id="IPR011060">
    <property type="entry name" value="RibuloseP-bd_barrel"/>
</dbReference>
<accession>A0A517YV72</accession>
<dbReference type="Pfam" id="PF00290">
    <property type="entry name" value="Trp_syntA"/>
    <property type="match status" value="1"/>
</dbReference>
<evidence type="ECO:0000256" key="8">
    <source>
        <dbReference type="ARBA" id="ARBA00049047"/>
    </source>
</evidence>
<protein>
    <recommendedName>
        <fullName evidence="9">Tryptophan synthase alpha chain</fullName>
        <ecNumber evidence="9">4.2.1.20</ecNumber>
    </recommendedName>
</protein>
<dbReference type="UniPathway" id="UPA00035">
    <property type="reaction ID" value="UER00044"/>
</dbReference>